<dbReference type="PANTHER" id="PTHR33337">
    <property type="entry name" value="GFA DOMAIN-CONTAINING PROTEIN"/>
    <property type="match status" value="1"/>
</dbReference>
<dbReference type="InterPro" id="IPR006913">
    <property type="entry name" value="CENP-V/GFA"/>
</dbReference>
<sequence>MSITGGCQCGRIRYEAAALGPANLCHCRMCQRATGNAFAPLVTATDVRFTGTPTRFASSDVAERGFCRDCGTPLFYAPTGTDQIELMAGTLDDPDAASPALHYGIESRVSWLHLADGLPEYATRPHGLSGNGPARITSLQAPIGPDTETP</sequence>
<name>A0A840SHN3_9RHOB</name>
<evidence type="ECO:0000313" key="7">
    <source>
        <dbReference type="EMBL" id="MBB5220195.1"/>
    </source>
</evidence>
<dbReference type="GO" id="GO:0046872">
    <property type="term" value="F:metal ion binding"/>
    <property type="evidence" value="ECO:0007669"/>
    <property type="project" value="UniProtKB-KW"/>
</dbReference>
<keyword evidence="4" id="KW-0456">Lyase</keyword>
<dbReference type="RefSeq" id="WP_184146045.1">
    <property type="nucleotide sequence ID" value="NZ_JACHFM010000001.1"/>
</dbReference>
<evidence type="ECO:0000256" key="2">
    <source>
        <dbReference type="ARBA" id="ARBA00022723"/>
    </source>
</evidence>
<feature type="region of interest" description="Disordered" evidence="5">
    <location>
        <begin position="126"/>
        <end position="150"/>
    </location>
</feature>
<dbReference type="AlphaFoldDB" id="A0A840SHN3"/>
<reference evidence="7 8" key="1">
    <citation type="submission" date="2020-08" db="EMBL/GenBank/DDBJ databases">
        <title>Genomic Encyclopedia of Type Strains, Phase IV (KMG-IV): sequencing the most valuable type-strain genomes for metagenomic binning, comparative biology and taxonomic classification.</title>
        <authorList>
            <person name="Goeker M."/>
        </authorList>
    </citation>
    <scope>NUCLEOTIDE SEQUENCE [LARGE SCALE GENOMIC DNA]</scope>
    <source>
        <strain evidence="7 8">DSM 101730</strain>
    </source>
</reference>
<dbReference type="PROSITE" id="PS51891">
    <property type="entry name" value="CENP_V_GFA"/>
    <property type="match status" value="1"/>
</dbReference>
<evidence type="ECO:0000256" key="1">
    <source>
        <dbReference type="ARBA" id="ARBA00005495"/>
    </source>
</evidence>
<organism evidence="7 8">
    <name type="scientific">Amaricoccus macauensis</name>
    <dbReference type="NCBI Taxonomy" id="57001"/>
    <lineage>
        <taxon>Bacteria</taxon>
        <taxon>Pseudomonadati</taxon>
        <taxon>Pseudomonadota</taxon>
        <taxon>Alphaproteobacteria</taxon>
        <taxon>Rhodobacterales</taxon>
        <taxon>Paracoccaceae</taxon>
        <taxon>Amaricoccus</taxon>
    </lineage>
</organism>
<evidence type="ECO:0000256" key="5">
    <source>
        <dbReference type="SAM" id="MobiDB-lite"/>
    </source>
</evidence>
<keyword evidence="2" id="KW-0479">Metal-binding</keyword>
<dbReference type="PANTHER" id="PTHR33337:SF40">
    <property type="entry name" value="CENP-V_GFA DOMAIN-CONTAINING PROTEIN-RELATED"/>
    <property type="match status" value="1"/>
</dbReference>
<dbReference type="Gene3D" id="3.90.1590.10">
    <property type="entry name" value="glutathione-dependent formaldehyde- activating enzyme (gfa)"/>
    <property type="match status" value="1"/>
</dbReference>
<keyword evidence="8" id="KW-1185">Reference proteome</keyword>
<dbReference type="GO" id="GO:0016846">
    <property type="term" value="F:carbon-sulfur lyase activity"/>
    <property type="evidence" value="ECO:0007669"/>
    <property type="project" value="InterPro"/>
</dbReference>
<accession>A0A840SHN3</accession>
<evidence type="ECO:0000259" key="6">
    <source>
        <dbReference type="PROSITE" id="PS51891"/>
    </source>
</evidence>
<dbReference type="EMBL" id="JACHFM010000001">
    <property type="protein sequence ID" value="MBB5220195.1"/>
    <property type="molecule type" value="Genomic_DNA"/>
</dbReference>
<gene>
    <name evidence="7" type="ORF">HNP73_000116</name>
</gene>
<dbReference type="Pfam" id="PF04828">
    <property type="entry name" value="GFA"/>
    <property type="match status" value="1"/>
</dbReference>
<proteinExistence type="inferred from homology"/>
<evidence type="ECO:0000256" key="4">
    <source>
        <dbReference type="ARBA" id="ARBA00023239"/>
    </source>
</evidence>
<dbReference type="Proteomes" id="UP000549457">
    <property type="component" value="Unassembled WGS sequence"/>
</dbReference>
<protein>
    <recommendedName>
        <fullName evidence="6">CENP-V/GFA domain-containing protein</fullName>
    </recommendedName>
</protein>
<comment type="caution">
    <text evidence="7">The sequence shown here is derived from an EMBL/GenBank/DDBJ whole genome shotgun (WGS) entry which is preliminary data.</text>
</comment>
<dbReference type="InterPro" id="IPR011057">
    <property type="entry name" value="Mss4-like_sf"/>
</dbReference>
<keyword evidence="3" id="KW-0862">Zinc</keyword>
<dbReference type="SUPFAM" id="SSF51316">
    <property type="entry name" value="Mss4-like"/>
    <property type="match status" value="1"/>
</dbReference>
<feature type="domain" description="CENP-V/GFA" evidence="6">
    <location>
        <begin position="3"/>
        <end position="122"/>
    </location>
</feature>
<evidence type="ECO:0000256" key="3">
    <source>
        <dbReference type="ARBA" id="ARBA00022833"/>
    </source>
</evidence>
<comment type="similarity">
    <text evidence="1">Belongs to the Gfa family.</text>
</comment>
<evidence type="ECO:0000313" key="8">
    <source>
        <dbReference type="Proteomes" id="UP000549457"/>
    </source>
</evidence>